<name>A0A445M8L1_ENSVE</name>
<proteinExistence type="predicted"/>
<sequence length="240" mass="26473">GQGGYYLTAQSGFRVKGAPSNNKGWKTRHIFISDSRGWGFRIEWSAHTMSNIPPCLSDEESELVERLRGILSSSRATRDMIEAWLVEAGLSPAPRSMSNAFCALFLHAPSVLLILLSHCKYGKPKGLERNFARTCRPTIFSYGSGGPCGSYGEAPQEKEPDETAWGKAVAKRVRRTKSVKELCQVPDGTRMKHYAMTLIDRVHDAGQIISVMDKKMASLRGKIRELKGSTGLEVVAVAEK</sequence>
<reference evidence="1" key="1">
    <citation type="journal article" date="2018" name="Data Brief">
        <title>Genome sequence data from 17 accessions of Ensete ventricosum, a staple food crop for millions in Ethiopia.</title>
        <authorList>
            <person name="Yemataw Z."/>
            <person name="Muzemil S."/>
            <person name="Ambachew D."/>
            <person name="Tripathi L."/>
            <person name="Tesfaye K."/>
            <person name="Chala A."/>
            <person name="Farbos A."/>
            <person name="O'Neill P."/>
            <person name="Moore K."/>
            <person name="Grant M."/>
            <person name="Studholme D.J."/>
        </authorList>
    </citation>
    <scope>NUCLEOTIDE SEQUENCE [LARGE SCALE GENOMIC DNA]</scope>
    <source>
        <tissue evidence="1">Leaf</tissue>
    </source>
</reference>
<dbReference type="AlphaFoldDB" id="A0A445M8L1"/>
<feature type="non-terminal residue" evidence="1">
    <location>
        <position position="1"/>
    </location>
</feature>
<organism evidence="1">
    <name type="scientific">Ensete ventricosum</name>
    <name type="common">Abyssinian banana</name>
    <name type="synonym">Musa ensete</name>
    <dbReference type="NCBI Taxonomy" id="4639"/>
    <lineage>
        <taxon>Eukaryota</taxon>
        <taxon>Viridiplantae</taxon>
        <taxon>Streptophyta</taxon>
        <taxon>Embryophyta</taxon>
        <taxon>Tracheophyta</taxon>
        <taxon>Spermatophyta</taxon>
        <taxon>Magnoliopsida</taxon>
        <taxon>Liliopsida</taxon>
        <taxon>Zingiberales</taxon>
        <taxon>Musaceae</taxon>
        <taxon>Ensete</taxon>
    </lineage>
</organism>
<dbReference type="EMBL" id="KV875446">
    <property type="protein sequence ID" value="RZR70570.1"/>
    <property type="molecule type" value="Genomic_DNA"/>
</dbReference>
<evidence type="ECO:0000313" key="1">
    <source>
        <dbReference type="EMBL" id="RZR70570.1"/>
    </source>
</evidence>
<gene>
    <name evidence="1" type="ORF">BHM03_00000447</name>
</gene>
<accession>A0A445M8L1</accession>
<protein>
    <submittedName>
        <fullName evidence="1">Uncharacterized protein</fullName>
    </submittedName>
</protein>
<dbReference type="Proteomes" id="UP000290560">
    <property type="component" value="Unassembled WGS sequence"/>
</dbReference>